<evidence type="ECO:0000256" key="4">
    <source>
        <dbReference type="ARBA" id="ARBA00022702"/>
    </source>
</evidence>
<proteinExistence type="inferred from homology"/>
<dbReference type="Proteomes" id="UP000264820">
    <property type="component" value="Unplaced"/>
</dbReference>
<feature type="chain" id="PRO_5018633384" description="Progonadoliberin" evidence="8">
    <location>
        <begin position="25"/>
        <end position="105"/>
    </location>
</feature>
<comment type="similarity">
    <text evidence="2 7">Belongs to the GnRH family.</text>
</comment>
<name>A0A3Q2XZK3_HIPCM</name>
<evidence type="ECO:0000313" key="10">
    <source>
        <dbReference type="Proteomes" id="UP000264820"/>
    </source>
</evidence>
<comment type="subcellular location">
    <subcellularLocation>
        <location evidence="1 7">Secreted</location>
    </subcellularLocation>
</comment>
<dbReference type="AlphaFoldDB" id="A0A3Q2XZK3"/>
<keyword evidence="10" id="KW-1185">Reference proteome</keyword>
<keyword evidence="4 7" id="KW-0372">Hormone</keyword>
<accession>A0A3Q2XZK3</accession>
<evidence type="ECO:0000256" key="3">
    <source>
        <dbReference type="ARBA" id="ARBA00022525"/>
    </source>
</evidence>
<reference evidence="9" key="2">
    <citation type="submission" date="2025-09" db="UniProtKB">
        <authorList>
            <consortium name="Ensembl"/>
        </authorList>
    </citation>
    <scope>IDENTIFICATION</scope>
</reference>
<protein>
    <recommendedName>
        <fullName evidence="7">Progonadoliberin</fullName>
    </recommendedName>
    <component>
        <recommendedName>
            <fullName evidence="7">Gonadoliberin</fullName>
        </recommendedName>
        <alternativeName>
            <fullName evidence="7">Gonadotropin-releasing hormone</fullName>
            <shortName evidence="7">GnRH</shortName>
        </alternativeName>
        <alternativeName>
            <fullName evidence="7">Luliberin</fullName>
        </alternativeName>
        <alternativeName>
            <fullName evidence="7">Luteinizing hormone-releasing hormone</fullName>
            <shortName evidence="7">LH-RH</shortName>
        </alternativeName>
    </component>
    <component>
        <recommendedName>
            <fullName evidence="7">GnRH-associated peptide</fullName>
        </recommendedName>
        <alternativeName>
            <fullName evidence="7">GnRH-associated peptide</fullName>
        </alternativeName>
    </component>
</protein>
<dbReference type="GO" id="GO:0005179">
    <property type="term" value="F:hormone activity"/>
    <property type="evidence" value="ECO:0007669"/>
    <property type="project" value="UniProtKB-KW"/>
</dbReference>
<dbReference type="Pfam" id="PF00446">
    <property type="entry name" value="GnRH"/>
    <property type="match status" value="1"/>
</dbReference>
<evidence type="ECO:0000256" key="5">
    <source>
        <dbReference type="ARBA" id="ARBA00022815"/>
    </source>
</evidence>
<evidence type="ECO:0000256" key="8">
    <source>
        <dbReference type="SAM" id="SignalP"/>
    </source>
</evidence>
<sequence length="105" mass="12109">MHIIAMKFCVLWLLILATSVQVICQHWSYGLNPGGKRELHPFNQQTNVVGGFQHLGKPCRVLACGDLSPFAKLCRMKEFHVSSKKRNENKHESLYFFYWQPSLSS</sequence>
<evidence type="ECO:0000256" key="1">
    <source>
        <dbReference type="ARBA" id="ARBA00004613"/>
    </source>
</evidence>
<dbReference type="Ensembl" id="ENSHCOT00000017032.1">
    <property type="protein sequence ID" value="ENSHCOP00000010583.1"/>
    <property type="gene ID" value="ENSHCOG00000013347.1"/>
</dbReference>
<evidence type="ECO:0000313" key="9">
    <source>
        <dbReference type="Ensembl" id="ENSHCOP00000010583.1"/>
    </source>
</evidence>
<feature type="signal peptide" evidence="8">
    <location>
        <begin position="1"/>
        <end position="24"/>
    </location>
</feature>
<keyword evidence="6" id="KW-0873">Pyrrolidone carboxylic acid</keyword>
<keyword evidence="8" id="KW-0732">Signal</keyword>
<evidence type="ECO:0000256" key="7">
    <source>
        <dbReference type="RuleBase" id="RU000635"/>
    </source>
</evidence>
<comment type="function">
    <text evidence="7">Stimulates the secretion of gonadotropins.</text>
</comment>
<dbReference type="PROSITE" id="PS00473">
    <property type="entry name" value="GNRH"/>
    <property type="match status" value="1"/>
</dbReference>
<dbReference type="GO" id="GO:0005576">
    <property type="term" value="C:extracellular region"/>
    <property type="evidence" value="ECO:0007669"/>
    <property type="project" value="UniProtKB-SubCell"/>
</dbReference>
<keyword evidence="3" id="KW-0964">Secreted</keyword>
<reference evidence="9" key="1">
    <citation type="submission" date="2025-08" db="UniProtKB">
        <authorList>
            <consortium name="Ensembl"/>
        </authorList>
    </citation>
    <scope>IDENTIFICATION</scope>
</reference>
<organism evidence="9 10">
    <name type="scientific">Hippocampus comes</name>
    <name type="common">Tiger tail seahorse</name>
    <dbReference type="NCBI Taxonomy" id="109280"/>
    <lineage>
        <taxon>Eukaryota</taxon>
        <taxon>Metazoa</taxon>
        <taxon>Chordata</taxon>
        <taxon>Craniata</taxon>
        <taxon>Vertebrata</taxon>
        <taxon>Euteleostomi</taxon>
        <taxon>Actinopterygii</taxon>
        <taxon>Neopterygii</taxon>
        <taxon>Teleostei</taxon>
        <taxon>Neoteleostei</taxon>
        <taxon>Acanthomorphata</taxon>
        <taxon>Syngnathiaria</taxon>
        <taxon>Syngnathiformes</taxon>
        <taxon>Syngnathoidei</taxon>
        <taxon>Syngnathidae</taxon>
        <taxon>Hippocampus</taxon>
    </lineage>
</organism>
<dbReference type="InterPro" id="IPR002012">
    <property type="entry name" value="GnRH"/>
</dbReference>
<evidence type="ECO:0000256" key="2">
    <source>
        <dbReference type="ARBA" id="ARBA00010968"/>
    </source>
</evidence>
<keyword evidence="5 7" id="KW-0027">Amidation</keyword>
<evidence type="ECO:0000256" key="6">
    <source>
        <dbReference type="ARBA" id="ARBA00023283"/>
    </source>
</evidence>